<accession>A0ABT7CFM9</accession>
<proteinExistence type="predicted"/>
<name>A0ABT7CFM9_9BACT</name>
<evidence type="ECO:0000313" key="2">
    <source>
        <dbReference type="Proteomes" id="UP001228581"/>
    </source>
</evidence>
<organism evidence="1 2">
    <name type="scientific">Xanthocytophaga flava</name>
    <dbReference type="NCBI Taxonomy" id="3048013"/>
    <lineage>
        <taxon>Bacteria</taxon>
        <taxon>Pseudomonadati</taxon>
        <taxon>Bacteroidota</taxon>
        <taxon>Cytophagia</taxon>
        <taxon>Cytophagales</taxon>
        <taxon>Rhodocytophagaceae</taxon>
        <taxon>Xanthocytophaga</taxon>
    </lineage>
</organism>
<dbReference type="Proteomes" id="UP001228581">
    <property type="component" value="Unassembled WGS sequence"/>
</dbReference>
<sequence length="149" mass="17267">MKLIEQHLDFTQEAGGAEPVVLYQNHNVTLLVHAENTQGDLGTGIFRFANVLELKVGPPNDEALRGHRYYPLGLRAYAYYLLEDSDRIEELKVANRVHPYHNEARYNDYIHHILTCKDEVIESIARKVEYDFVAGLREEVFKRITAEIR</sequence>
<evidence type="ECO:0000313" key="1">
    <source>
        <dbReference type="EMBL" id="MDJ1492473.1"/>
    </source>
</evidence>
<dbReference type="EMBL" id="JASJOT010000003">
    <property type="protein sequence ID" value="MDJ1492473.1"/>
    <property type="molecule type" value="Genomic_DNA"/>
</dbReference>
<gene>
    <name evidence="1" type="ORF">QNI19_05995</name>
</gene>
<protein>
    <submittedName>
        <fullName evidence="1">Uncharacterized protein</fullName>
    </submittedName>
</protein>
<comment type="caution">
    <text evidence="1">The sequence shown here is derived from an EMBL/GenBank/DDBJ whole genome shotgun (WGS) entry which is preliminary data.</text>
</comment>
<keyword evidence="2" id="KW-1185">Reference proteome</keyword>
<dbReference type="RefSeq" id="WP_313993381.1">
    <property type="nucleotide sequence ID" value="NZ_JASJOR010000001.1"/>
</dbReference>
<reference evidence="1 2" key="1">
    <citation type="submission" date="2023-05" db="EMBL/GenBank/DDBJ databases">
        <authorList>
            <person name="Zhang X."/>
        </authorList>
    </citation>
    <scope>NUCLEOTIDE SEQUENCE [LARGE SCALE GENOMIC DNA]</scope>
    <source>
        <strain evidence="1 2">DM2B3-1</strain>
    </source>
</reference>